<dbReference type="CDD" id="cd06563">
    <property type="entry name" value="GH20_chitobiase-like"/>
    <property type="match status" value="1"/>
</dbReference>
<evidence type="ECO:0000256" key="7">
    <source>
        <dbReference type="SAM" id="MobiDB-lite"/>
    </source>
</evidence>
<evidence type="ECO:0000313" key="12">
    <source>
        <dbReference type="Proteomes" id="UP000240912"/>
    </source>
</evidence>
<dbReference type="InterPro" id="IPR029018">
    <property type="entry name" value="Hex-like_dom2"/>
</dbReference>
<evidence type="ECO:0000256" key="3">
    <source>
        <dbReference type="ARBA" id="ARBA00012663"/>
    </source>
</evidence>
<dbReference type="SUPFAM" id="SSF51445">
    <property type="entry name" value="(Trans)glycosidases"/>
    <property type="match status" value="1"/>
</dbReference>
<accession>A0A2T3HM34</accession>
<dbReference type="OrthoDB" id="1006965at2"/>
<sequence>MRILFFALLLLLATGSSGQQLSLVPYPKTLVPLNGSFRLDEKGTVFPASSTVRPLDLYLRQEIFKVTRQTLRQAPREKQAAIVLSLTSAKGRVPGAYKLTIASRQISIRAGDQEGLFNGIQTLLQLIRLANAKGVVTLTAMHIEDEPLYSWRGLMLDESRHFFGKEKVKQLLDWMAVYKLNRFHWHLTDEPGWRMEIKRYPRLTLVGGIGNHTDSNQPARYYTQEDVREIVAYAATRFIAVIPEVDMPGHATAANRAYPEYSGGGTKAHPEFTFNAGHEPTYSYLTNILKETQLLFPSNLIHLGGDEVRFAHDGWKANQKITALKQRLSLATEVDVEKYFMKRMADSVFNLGAKVLVWDEMVRAGLPVDQTIIFWWRHDKPAELEHAIGMGYQTVLCPRLPLYFDFVQDSTHLHGRKWGKQFNDLLSVYRYDPTGQPLRLKSQNILGLQANLWTETIQNSERLDFLTFPRLAALAEACWSNPGQRNETRFLTTLKTHLSWYREAGLHFYDPFKPSESPEPASRKRIEQSYID</sequence>
<evidence type="ECO:0000259" key="9">
    <source>
        <dbReference type="Pfam" id="PF00728"/>
    </source>
</evidence>
<organism evidence="11 12">
    <name type="scientific">Pedobacter yulinensis</name>
    <dbReference type="NCBI Taxonomy" id="2126353"/>
    <lineage>
        <taxon>Bacteria</taxon>
        <taxon>Pseudomonadati</taxon>
        <taxon>Bacteroidota</taxon>
        <taxon>Sphingobacteriia</taxon>
        <taxon>Sphingobacteriales</taxon>
        <taxon>Sphingobacteriaceae</taxon>
        <taxon>Pedobacter</taxon>
    </lineage>
</organism>
<evidence type="ECO:0000259" key="10">
    <source>
        <dbReference type="Pfam" id="PF02838"/>
    </source>
</evidence>
<dbReference type="Gene3D" id="3.30.379.10">
    <property type="entry name" value="Chitobiase/beta-hexosaminidase domain 2-like"/>
    <property type="match status" value="1"/>
</dbReference>
<comment type="caution">
    <text evidence="11">The sequence shown here is derived from an EMBL/GenBank/DDBJ whole genome shotgun (WGS) entry which is preliminary data.</text>
</comment>
<dbReference type="GO" id="GO:0005975">
    <property type="term" value="P:carbohydrate metabolic process"/>
    <property type="evidence" value="ECO:0007669"/>
    <property type="project" value="InterPro"/>
</dbReference>
<dbReference type="GO" id="GO:0004563">
    <property type="term" value="F:beta-N-acetylhexosaminidase activity"/>
    <property type="evidence" value="ECO:0007669"/>
    <property type="project" value="UniProtKB-EC"/>
</dbReference>
<evidence type="ECO:0000256" key="2">
    <source>
        <dbReference type="ARBA" id="ARBA00006285"/>
    </source>
</evidence>
<comment type="similarity">
    <text evidence="2">Belongs to the glycosyl hydrolase 20 family.</text>
</comment>
<dbReference type="PRINTS" id="PR00738">
    <property type="entry name" value="GLHYDRLASE20"/>
</dbReference>
<dbReference type="EMBL" id="PYLS01000005">
    <property type="protein sequence ID" value="PST83512.1"/>
    <property type="molecule type" value="Genomic_DNA"/>
</dbReference>
<dbReference type="PANTHER" id="PTHR22600:SF57">
    <property type="entry name" value="BETA-N-ACETYLHEXOSAMINIDASE"/>
    <property type="match status" value="1"/>
</dbReference>
<reference evidence="11 12" key="1">
    <citation type="submission" date="2018-03" db="EMBL/GenBank/DDBJ databases">
        <authorList>
            <person name="Keele B.F."/>
        </authorList>
    </citation>
    <scope>NUCLEOTIDE SEQUENCE [LARGE SCALE GENOMIC DNA]</scope>
    <source>
        <strain evidence="11 12">YL28-9</strain>
    </source>
</reference>
<evidence type="ECO:0000256" key="4">
    <source>
        <dbReference type="ARBA" id="ARBA00022801"/>
    </source>
</evidence>
<dbReference type="InterPro" id="IPR015882">
    <property type="entry name" value="HEX_bac_N"/>
</dbReference>
<keyword evidence="8" id="KW-0732">Signal</keyword>
<feature type="domain" description="Glycoside hydrolase family 20 catalytic" evidence="9">
    <location>
        <begin position="149"/>
        <end position="481"/>
    </location>
</feature>
<keyword evidence="5" id="KW-0326">Glycosidase</keyword>
<dbReference type="Gene3D" id="3.20.20.80">
    <property type="entry name" value="Glycosidases"/>
    <property type="match status" value="1"/>
</dbReference>
<dbReference type="Pfam" id="PF00728">
    <property type="entry name" value="Glyco_hydro_20"/>
    <property type="match status" value="1"/>
</dbReference>
<gene>
    <name evidence="11" type="ORF">C7T94_13240</name>
</gene>
<dbReference type="InterPro" id="IPR015883">
    <property type="entry name" value="Glyco_hydro_20_cat"/>
</dbReference>
<feature type="region of interest" description="Disordered" evidence="7">
    <location>
        <begin position="512"/>
        <end position="532"/>
    </location>
</feature>
<evidence type="ECO:0000256" key="1">
    <source>
        <dbReference type="ARBA" id="ARBA00001231"/>
    </source>
</evidence>
<evidence type="ECO:0000256" key="6">
    <source>
        <dbReference type="PIRSR" id="PIRSR625705-1"/>
    </source>
</evidence>
<dbReference type="GO" id="GO:0030203">
    <property type="term" value="P:glycosaminoglycan metabolic process"/>
    <property type="evidence" value="ECO:0007669"/>
    <property type="project" value="TreeGrafter"/>
</dbReference>
<proteinExistence type="inferred from homology"/>
<feature type="active site" description="Proton donor" evidence="6">
    <location>
        <position position="307"/>
    </location>
</feature>
<dbReference type="EC" id="3.2.1.52" evidence="3"/>
<comment type="catalytic activity">
    <reaction evidence="1">
        <text>Hydrolysis of terminal non-reducing N-acetyl-D-hexosamine residues in N-acetyl-beta-D-hexosaminides.</text>
        <dbReference type="EC" id="3.2.1.52"/>
    </reaction>
</comment>
<dbReference type="SUPFAM" id="SSF55545">
    <property type="entry name" value="beta-N-acetylhexosaminidase-like domain"/>
    <property type="match status" value="1"/>
</dbReference>
<feature type="chain" id="PRO_5015772957" description="beta-N-acetylhexosaminidase" evidence="8">
    <location>
        <begin position="19"/>
        <end position="532"/>
    </location>
</feature>
<dbReference type="GO" id="GO:0016020">
    <property type="term" value="C:membrane"/>
    <property type="evidence" value="ECO:0007669"/>
    <property type="project" value="TreeGrafter"/>
</dbReference>
<dbReference type="RefSeq" id="WP_107215773.1">
    <property type="nucleotide sequence ID" value="NZ_KZ686269.1"/>
</dbReference>
<dbReference type="Pfam" id="PF02838">
    <property type="entry name" value="Glyco_hydro_20b"/>
    <property type="match status" value="1"/>
</dbReference>
<dbReference type="Proteomes" id="UP000240912">
    <property type="component" value="Unassembled WGS sequence"/>
</dbReference>
<feature type="compositionally biased region" description="Basic and acidic residues" evidence="7">
    <location>
        <begin position="521"/>
        <end position="532"/>
    </location>
</feature>
<name>A0A2T3HM34_9SPHI</name>
<evidence type="ECO:0000256" key="8">
    <source>
        <dbReference type="SAM" id="SignalP"/>
    </source>
</evidence>
<keyword evidence="4" id="KW-0378">Hydrolase</keyword>
<keyword evidence="12" id="KW-1185">Reference proteome</keyword>
<dbReference type="AlphaFoldDB" id="A0A2T3HM34"/>
<evidence type="ECO:0000313" key="11">
    <source>
        <dbReference type="EMBL" id="PST83512.1"/>
    </source>
</evidence>
<dbReference type="PANTHER" id="PTHR22600">
    <property type="entry name" value="BETA-HEXOSAMINIDASE"/>
    <property type="match status" value="1"/>
</dbReference>
<feature type="domain" description="Beta-hexosaminidase bacterial type N-terminal" evidence="10">
    <location>
        <begin position="21"/>
        <end position="145"/>
    </location>
</feature>
<evidence type="ECO:0000256" key="5">
    <source>
        <dbReference type="ARBA" id="ARBA00023295"/>
    </source>
</evidence>
<feature type="signal peptide" evidence="8">
    <location>
        <begin position="1"/>
        <end position="18"/>
    </location>
</feature>
<dbReference type="InterPro" id="IPR017853">
    <property type="entry name" value="GH"/>
</dbReference>
<dbReference type="InterPro" id="IPR025705">
    <property type="entry name" value="Beta_hexosaminidase_sua/sub"/>
</dbReference>
<protein>
    <recommendedName>
        <fullName evidence="3">beta-N-acetylhexosaminidase</fullName>
        <ecNumber evidence="3">3.2.1.52</ecNumber>
    </recommendedName>
</protein>